<comment type="caution">
    <text evidence="1">The sequence shown here is derived from an EMBL/GenBank/DDBJ whole genome shotgun (WGS) entry which is preliminary data.</text>
</comment>
<accession>A0A024H1Y5</accession>
<keyword evidence="2" id="KW-1185">Reference proteome</keyword>
<dbReference type="AlphaFoldDB" id="A0A024H1Y5"/>
<sequence length="81" mass="8775">MNMPGMGLLPAGHTGYCWIPTDPVDLGRRATWPQACSVAVPAVVPIRQIFACSLLFSTCTGLPRATRGKNCTSSRLLKKRM</sequence>
<dbReference type="Proteomes" id="UP000035722">
    <property type="component" value="Unassembled WGS sequence"/>
</dbReference>
<name>A0A024H1Y5_9MICC</name>
<gene>
    <name evidence="1" type="ORF">ARTSIC4J27_2164</name>
</gene>
<proteinExistence type="predicted"/>
<reference evidence="2" key="1">
    <citation type="journal article" date="2014" name="Genome Announc.">
        <title>Genome Sequence of Arthrobacter siccitolerans 4J27, a Xeroprotectant-Producing Desiccation-Tolerant Microorganism.</title>
        <authorList>
            <person name="Manzanera M."/>
            <person name="Santa-Cruz-Calvo L."/>
            <person name="Vilchez J.I."/>
            <person name="Garcia-Fontana C."/>
            <person name="Silva-Castro G.A."/>
            <person name="Calvo C."/>
            <person name="Gonzalez-Lopez J."/>
        </authorList>
    </citation>
    <scope>NUCLEOTIDE SEQUENCE [LARGE SCALE GENOMIC DNA]</scope>
    <source>
        <strain evidence="2">4J27</strain>
    </source>
</reference>
<organism evidence="1 2">
    <name type="scientific">Pseudarthrobacter siccitolerans</name>
    <dbReference type="NCBI Taxonomy" id="861266"/>
    <lineage>
        <taxon>Bacteria</taxon>
        <taxon>Bacillati</taxon>
        <taxon>Actinomycetota</taxon>
        <taxon>Actinomycetes</taxon>
        <taxon>Micrococcales</taxon>
        <taxon>Micrococcaceae</taxon>
        <taxon>Pseudarthrobacter</taxon>
    </lineage>
</organism>
<protein>
    <submittedName>
        <fullName evidence="1">Uncharacterized protein</fullName>
    </submittedName>
</protein>
<dbReference type="EMBL" id="CAQI01000042">
    <property type="protein sequence ID" value="CCQ46205.1"/>
    <property type="molecule type" value="Genomic_DNA"/>
</dbReference>
<dbReference type="STRING" id="861266.ARTSIC4J27_2164"/>
<evidence type="ECO:0000313" key="2">
    <source>
        <dbReference type="Proteomes" id="UP000035722"/>
    </source>
</evidence>
<evidence type="ECO:0000313" key="1">
    <source>
        <dbReference type="EMBL" id="CCQ46205.1"/>
    </source>
</evidence>